<name>A0A412PCE1_9FIRM</name>
<dbReference type="Pfam" id="PF06153">
    <property type="entry name" value="CdAMP_rec"/>
    <property type="match status" value="1"/>
</dbReference>
<dbReference type="SUPFAM" id="SSF54913">
    <property type="entry name" value="GlnB-like"/>
    <property type="match status" value="1"/>
</dbReference>
<dbReference type="InterPro" id="IPR011322">
    <property type="entry name" value="N-reg_PII-like_a/b"/>
</dbReference>
<dbReference type="InterPro" id="IPR015867">
    <property type="entry name" value="N-reg_PII/ATP_PRibTrfase_C"/>
</dbReference>
<dbReference type="PANTHER" id="PTHR38456">
    <property type="entry name" value="CYCLIC DI-AMP RECEPTOR A"/>
    <property type="match status" value="1"/>
</dbReference>
<dbReference type="GeneID" id="89618883"/>
<sequence>MKLILAIVSNDDASAVSAALTKNNFYMTRLATTGGFLRAGNTTIIVGTEDELVDKCIAVIGEEAKRRTEIVPSTASYDVGRYASFPVEVQIGGATIFVLDIEQFKKL</sequence>
<reference evidence="1 2" key="1">
    <citation type="submission" date="2018-08" db="EMBL/GenBank/DDBJ databases">
        <title>A genome reference for cultivated species of the human gut microbiota.</title>
        <authorList>
            <person name="Zou Y."/>
            <person name="Xue W."/>
            <person name="Luo G."/>
        </authorList>
    </citation>
    <scope>NUCLEOTIDE SEQUENCE [LARGE SCALE GENOMIC DNA]</scope>
    <source>
        <strain evidence="1 2">AF18-46</strain>
    </source>
</reference>
<evidence type="ECO:0000313" key="2">
    <source>
        <dbReference type="Proteomes" id="UP000284731"/>
    </source>
</evidence>
<dbReference type="PANTHER" id="PTHR38456:SF1">
    <property type="entry name" value="CYCLIC DI-AMP RECEPTOR A"/>
    <property type="match status" value="1"/>
</dbReference>
<evidence type="ECO:0000313" key="1">
    <source>
        <dbReference type="EMBL" id="RGT54875.1"/>
    </source>
</evidence>
<organism evidence="1 2">
    <name type="scientific">Solobacterium moorei</name>
    <dbReference type="NCBI Taxonomy" id="102148"/>
    <lineage>
        <taxon>Bacteria</taxon>
        <taxon>Bacillati</taxon>
        <taxon>Bacillota</taxon>
        <taxon>Erysipelotrichia</taxon>
        <taxon>Erysipelotrichales</taxon>
        <taxon>Erysipelotrichaceae</taxon>
        <taxon>Solobacterium</taxon>
    </lineage>
</organism>
<dbReference type="Gene3D" id="3.30.70.120">
    <property type="match status" value="1"/>
</dbReference>
<gene>
    <name evidence="1" type="ORF">DWX20_06815</name>
</gene>
<dbReference type="Proteomes" id="UP000284731">
    <property type="component" value="Unassembled WGS sequence"/>
</dbReference>
<dbReference type="EMBL" id="QRWX01000003">
    <property type="protein sequence ID" value="RGT54875.1"/>
    <property type="molecule type" value="Genomic_DNA"/>
</dbReference>
<dbReference type="RefSeq" id="WP_006526699.1">
    <property type="nucleotide sequence ID" value="NZ_AP028934.1"/>
</dbReference>
<dbReference type="InterPro" id="IPR010375">
    <property type="entry name" value="CdAMP_rec"/>
</dbReference>
<proteinExistence type="predicted"/>
<protein>
    <submittedName>
        <fullName evidence="1">Transcriptional regulator</fullName>
    </submittedName>
</protein>
<dbReference type="AlphaFoldDB" id="A0A412PCE1"/>
<accession>A0A412PCE1</accession>
<comment type="caution">
    <text evidence="1">The sequence shown here is derived from an EMBL/GenBank/DDBJ whole genome shotgun (WGS) entry which is preliminary data.</text>
</comment>